<dbReference type="PROSITE" id="PS00211">
    <property type="entry name" value="ABC_TRANSPORTER_1"/>
    <property type="match status" value="1"/>
</dbReference>
<dbReference type="RefSeq" id="WP_085882949.1">
    <property type="nucleotide sequence ID" value="NZ_FWFR01000001.1"/>
</dbReference>
<reference evidence="9 10" key="1">
    <citation type="submission" date="2017-03" db="EMBL/GenBank/DDBJ databases">
        <authorList>
            <person name="Afonso C.L."/>
            <person name="Miller P.J."/>
            <person name="Scott M.A."/>
            <person name="Spackman E."/>
            <person name="Goraichik I."/>
            <person name="Dimitrov K.M."/>
            <person name="Suarez D.L."/>
            <person name="Swayne D.E."/>
        </authorList>
    </citation>
    <scope>NUCLEOTIDE SEQUENCE [LARGE SCALE GENOMIC DNA]</scope>
    <source>
        <strain evidence="9 10">CECT 7691</strain>
    </source>
</reference>
<dbReference type="EMBL" id="FWFR01000001">
    <property type="protein sequence ID" value="SLN40881.1"/>
    <property type="molecule type" value="Genomic_DNA"/>
</dbReference>
<dbReference type="GO" id="GO:0005524">
    <property type="term" value="F:ATP binding"/>
    <property type="evidence" value="ECO:0007669"/>
    <property type="project" value="UniProtKB-KW"/>
</dbReference>
<keyword evidence="9" id="KW-0378">Hydrolase</keyword>
<evidence type="ECO:0000313" key="9">
    <source>
        <dbReference type="EMBL" id="SLN40881.1"/>
    </source>
</evidence>
<dbReference type="PROSITE" id="PS50893">
    <property type="entry name" value="ABC_TRANSPORTER_2"/>
    <property type="match status" value="1"/>
</dbReference>
<organism evidence="9 10">
    <name type="scientific">Oceanibacterium hippocampi</name>
    <dbReference type="NCBI Taxonomy" id="745714"/>
    <lineage>
        <taxon>Bacteria</taxon>
        <taxon>Pseudomonadati</taxon>
        <taxon>Pseudomonadota</taxon>
        <taxon>Alphaproteobacteria</taxon>
        <taxon>Sneathiellales</taxon>
        <taxon>Sneathiellaceae</taxon>
        <taxon>Oceanibacterium</taxon>
    </lineage>
</organism>
<dbReference type="SMART" id="SM00382">
    <property type="entry name" value="AAA"/>
    <property type="match status" value="1"/>
</dbReference>
<keyword evidence="10" id="KW-1185">Reference proteome</keyword>
<dbReference type="EC" id="3.6.3.-" evidence="9"/>
<dbReference type="InterPro" id="IPR003593">
    <property type="entry name" value="AAA+_ATPase"/>
</dbReference>
<dbReference type="GO" id="GO:0005886">
    <property type="term" value="C:plasma membrane"/>
    <property type="evidence" value="ECO:0007669"/>
    <property type="project" value="UniProtKB-SubCell"/>
</dbReference>
<evidence type="ECO:0000256" key="4">
    <source>
        <dbReference type="ARBA" id="ARBA00022475"/>
    </source>
</evidence>
<evidence type="ECO:0000256" key="1">
    <source>
        <dbReference type="ARBA" id="ARBA00004202"/>
    </source>
</evidence>
<dbReference type="PANTHER" id="PTHR42788:SF7">
    <property type="entry name" value="NITRATE ABC TRANSPORTER ATP-BINDING PROTEIN"/>
    <property type="match status" value="1"/>
</dbReference>
<dbReference type="GO" id="GO:0016887">
    <property type="term" value="F:ATP hydrolysis activity"/>
    <property type="evidence" value="ECO:0007669"/>
    <property type="project" value="InterPro"/>
</dbReference>
<dbReference type="PANTHER" id="PTHR42788">
    <property type="entry name" value="TAURINE IMPORT ATP-BINDING PROTEIN-RELATED"/>
    <property type="match status" value="1"/>
</dbReference>
<dbReference type="SUPFAM" id="SSF52540">
    <property type="entry name" value="P-loop containing nucleoside triphosphate hydrolases"/>
    <property type="match status" value="1"/>
</dbReference>
<dbReference type="AlphaFoldDB" id="A0A1Y5SHW7"/>
<evidence type="ECO:0000313" key="10">
    <source>
        <dbReference type="Proteomes" id="UP000193200"/>
    </source>
</evidence>
<accession>A0A1Y5SHW7</accession>
<dbReference type="InterPro" id="IPR003439">
    <property type="entry name" value="ABC_transporter-like_ATP-bd"/>
</dbReference>
<keyword evidence="5" id="KW-0547">Nucleotide-binding</keyword>
<sequence length="265" mass="28440">MIRCENLQVTFNKGTAMETRALRGLSLDVPAGEFVTLIGSNGSGKSTFLNILAGDLTPEAGSIVIDGEDVTDWPAPKRARLVSRVFQDPLAGSCGNLTIEENLALAGARVRGRRGLGLAVSRKLRDDFRGRIERLGMNLENRLGDRMGLLSGGQRQAVSLLMATLAPSKLLLLDEHTSALDPRIAAAVIGLTLDIVGEQKLTTLMVTHSMRQALDAGTRTVMLHAGQAVLDIAGERRDGLDVPDLIRLFQQVHGEELDSDSLLLG</sequence>
<dbReference type="OrthoDB" id="9776369at2"/>
<evidence type="ECO:0000256" key="3">
    <source>
        <dbReference type="ARBA" id="ARBA00022448"/>
    </source>
</evidence>
<protein>
    <submittedName>
        <fullName evidence="9">Thiamine import ATP-binding protein ThiQ</fullName>
        <ecNumber evidence="9">3.6.3.-</ecNumber>
    </submittedName>
</protein>
<gene>
    <name evidence="9" type="primary">thiQ_2</name>
    <name evidence="9" type="ORF">OCH7691_01741</name>
</gene>
<keyword evidence="4" id="KW-1003">Cell membrane</keyword>
<keyword evidence="6 9" id="KW-0067">ATP-binding</keyword>
<evidence type="ECO:0000256" key="5">
    <source>
        <dbReference type="ARBA" id="ARBA00022741"/>
    </source>
</evidence>
<dbReference type="InterPro" id="IPR050166">
    <property type="entry name" value="ABC_transporter_ATP-bind"/>
</dbReference>
<dbReference type="InterPro" id="IPR017871">
    <property type="entry name" value="ABC_transporter-like_CS"/>
</dbReference>
<dbReference type="Proteomes" id="UP000193200">
    <property type="component" value="Unassembled WGS sequence"/>
</dbReference>
<comment type="similarity">
    <text evidence="2">Belongs to the ABC transporter superfamily.</text>
</comment>
<evidence type="ECO:0000256" key="6">
    <source>
        <dbReference type="ARBA" id="ARBA00022840"/>
    </source>
</evidence>
<evidence type="ECO:0000259" key="8">
    <source>
        <dbReference type="PROSITE" id="PS50893"/>
    </source>
</evidence>
<feature type="domain" description="ABC transporter" evidence="8">
    <location>
        <begin position="2"/>
        <end position="250"/>
    </location>
</feature>
<dbReference type="InterPro" id="IPR027417">
    <property type="entry name" value="P-loop_NTPase"/>
</dbReference>
<proteinExistence type="inferred from homology"/>
<dbReference type="Gene3D" id="3.40.50.300">
    <property type="entry name" value="P-loop containing nucleotide triphosphate hydrolases"/>
    <property type="match status" value="1"/>
</dbReference>
<keyword evidence="7" id="KW-0472">Membrane</keyword>
<name>A0A1Y5SHW7_9PROT</name>
<dbReference type="Pfam" id="PF00005">
    <property type="entry name" value="ABC_tran"/>
    <property type="match status" value="1"/>
</dbReference>
<evidence type="ECO:0000256" key="7">
    <source>
        <dbReference type="ARBA" id="ARBA00023136"/>
    </source>
</evidence>
<evidence type="ECO:0000256" key="2">
    <source>
        <dbReference type="ARBA" id="ARBA00005417"/>
    </source>
</evidence>
<dbReference type="InParanoid" id="A0A1Y5SHW7"/>
<keyword evidence="3" id="KW-0813">Transport</keyword>
<comment type="subcellular location">
    <subcellularLocation>
        <location evidence="1">Cell membrane</location>
        <topology evidence="1">Peripheral membrane protein</topology>
    </subcellularLocation>
</comment>